<proteinExistence type="predicted"/>
<gene>
    <name evidence="1" type="ORF">UN64_19675</name>
</gene>
<dbReference type="EMBL" id="MQMF01000016">
    <property type="protein sequence ID" value="OOE06983.1"/>
    <property type="molecule type" value="Genomic_DNA"/>
</dbReference>
<reference evidence="1 2" key="1">
    <citation type="submission" date="2016-11" db="EMBL/GenBank/DDBJ databases">
        <authorList>
            <person name="Jaros S."/>
            <person name="Januszkiewicz K."/>
            <person name="Wedrychowicz H."/>
        </authorList>
    </citation>
    <scope>NUCLEOTIDE SEQUENCE [LARGE SCALE GENOMIC DNA]</scope>
    <source>
        <strain evidence="1 2">Con a/3</strain>
    </source>
</reference>
<evidence type="ECO:0000313" key="2">
    <source>
        <dbReference type="Proteomes" id="UP000188597"/>
    </source>
</evidence>
<evidence type="ECO:0000313" key="1">
    <source>
        <dbReference type="EMBL" id="OOE06983.1"/>
    </source>
</evidence>
<dbReference type="RefSeq" id="WP_077365929.1">
    <property type="nucleotide sequence ID" value="NZ_MQMF01000016.1"/>
</dbReference>
<comment type="caution">
    <text evidence="1">The sequence shown here is derived from an EMBL/GenBank/DDBJ whole genome shotgun (WGS) entry which is preliminary data.</text>
</comment>
<name>A0A1V3FZ68_9BACL</name>
<accession>A0A1V3FZ68</accession>
<protein>
    <submittedName>
        <fullName evidence="1">Uncharacterized protein</fullName>
    </submittedName>
</protein>
<dbReference type="Proteomes" id="UP000188597">
    <property type="component" value="Unassembled WGS sequence"/>
</dbReference>
<sequence length="277" mass="29934">MGGLLGPAGGLKEIKCASRLDVAPAADTVLQVASGLDYETEWVQLRAGRPPRTWTVDVGSAEPADMDVLAELEEWQRLDRTLFVYYSEAAQLDNLLDPEASLMRPGRWVGVQRGGSSIEPDATGPVFMHSASGPPDGGWVHLLDVPVPYWRTVTASMLLSAYEGQTARLVVTEVGIDGTDGPSREVSTSGVRERVTTTFRTSGETVALRFAVQGAVTIARPQVTLTDGPRDWVPGQGCRHAVLVAPAGEAVQLAIPERSWGRRSSYGWSIREVRRPD</sequence>
<dbReference type="AlphaFoldDB" id="A0A1V3FZ68"/>
<organism evidence="1 2">
    <name type="scientific">Fictibacillus arsenicus</name>
    <dbReference type="NCBI Taxonomy" id="255247"/>
    <lineage>
        <taxon>Bacteria</taxon>
        <taxon>Bacillati</taxon>
        <taxon>Bacillota</taxon>
        <taxon>Bacilli</taxon>
        <taxon>Bacillales</taxon>
        <taxon>Fictibacillaceae</taxon>
        <taxon>Fictibacillus</taxon>
    </lineage>
</organism>